<name>A0AAV5WJK2_9BILA</name>
<feature type="compositionally biased region" description="Low complexity" evidence="1">
    <location>
        <begin position="1"/>
        <end position="18"/>
    </location>
</feature>
<protein>
    <recommendedName>
        <fullName evidence="4">RNA binding protein</fullName>
    </recommendedName>
</protein>
<dbReference type="AlphaFoldDB" id="A0AAV5WJK2"/>
<dbReference type="CDD" id="cd00590">
    <property type="entry name" value="RRM_SF"/>
    <property type="match status" value="1"/>
</dbReference>
<feature type="region of interest" description="Disordered" evidence="1">
    <location>
        <begin position="1"/>
        <end position="55"/>
    </location>
</feature>
<gene>
    <name evidence="2" type="ORF">PFISCL1PPCAC_23434</name>
</gene>
<keyword evidence="3" id="KW-1185">Reference proteome</keyword>
<organism evidence="2 3">
    <name type="scientific">Pristionchus fissidentatus</name>
    <dbReference type="NCBI Taxonomy" id="1538716"/>
    <lineage>
        <taxon>Eukaryota</taxon>
        <taxon>Metazoa</taxon>
        <taxon>Ecdysozoa</taxon>
        <taxon>Nematoda</taxon>
        <taxon>Chromadorea</taxon>
        <taxon>Rhabditida</taxon>
        <taxon>Rhabditina</taxon>
        <taxon>Diplogasteromorpha</taxon>
        <taxon>Diplogasteroidea</taxon>
        <taxon>Neodiplogasteridae</taxon>
        <taxon>Pristionchus</taxon>
    </lineage>
</organism>
<proteinExistence type="predicted"/>
<evidence type="ECO:0000313" key="3">
    <source>
        <dbReference type="Proteomes" id="UP001432322"/>
    </source>
</evidence>
<accession>A0AAV5WJK2</accession>
<dbReference type="Proteomes" id="UP001432322">
    <property type="component" value="Unassembled WGS sequence"/>
</dbReference>
<dbReference type="EMBL" id="BTSY01000006">
    <property type="protein sequence ID" value="GMT32137.1"/>
    <property type="molecule type" value="Genomic_DNA"/>
</dbReference>
<sequence length="330" mass="35989">SAVQSSTSATVSTVSPQSIAPPLSPQSIQSIADSPASPPPHNNLSSAFPIPCPRRIPPHRAPTVSMVVSTIPTNRSVAPIVSKPSAVATVPRALSVPAVARAYAATVSNRSLLPTVSNQSIVPTLSRGMALRPSAALVAVRSQTEIADVRREEGYGMAAFPLTDEDDAKECMVGMMCETKHLSIGPMPMKMEEITVRRILNIQSEMIEVKIMGQFIHLFVQGQLPFEDRLRWWKLQNDVITQGKSTISKGIPRTIIVEGASIYSTTSSITQYFKREYGVVVSVNYRALGHKKLFAVNFQRREDAANAWNKNIHTSTVRGEPFVLCEVVKN</sequence>
<reference evidence="2" key="1">
    <citation type="submission" date="2023-10" db="EMBL/GenBank/DDBJ databases">
        <title>Genome assembly of Pristionchus species.</title>
        <authorList>
            <person name="Yoshida K."/>
            <person name="Sommer R.J."/>
        </authorList>
    </citation>
    <scope>NUCLEOTIDE SEQUENCE</scope>
    <source>
        <strain evidence="2">RS5133</strain>
    </source>
</reference>
<feature type="non-terminal residue" evidence="2">
    <location>
        <position position="1"/>
    </location>
</feature>
<comment type="caution">
    <text evidence="2">The sequence shown here is derived from an EMBL/GenBank/DDBJ whole genome shotgun (WGS) entry which is preliminary data.</text>
</comment>
<evidence type="ECO:0000313" key="2">
    <source>
        <dbReference type="EMBL" id="GMT32137.1"/>
    </source>
</evidence>
<evidence type="ECO:0000256" key="1">
    <source>
        <dbReference type="SAM" id="MobiDB-lite"/>
    </source>
</evidence>
<evidence type="ECO:0008006" key="4">
    <source>
        <dbReference type="Google" id="ProtNLM"/>
    </source>
</evidence>